<reference evidence="1 2" key="1">
    <citation type="submission" date="2019-03" db="EMBL/GenBank/DDBJ databases">
        <title>Genomic Encyclopedia of Type Strains, Phase IV (KMG-IV): sequencing the most valuable type-strain genomes for metagenomic binning, comparative biology and taxonomic classification.</title>
        <authorList>
            <person name="Goeker M."/>
        </authorList>
    </citation>
    <scope>NUCLEOTIDE SEQUENCE [LARGE SCALE GENOMIC DNA]</scope>
    <source>
        <strain evidence="1 2">DSM 16326</strain>
    </source>
</reference>
<evidence type="ECO:0000313" key="1">
    <source>
        <dbReference type="EMBL" id="TDY04319.1"/>
    </source>
</evidence>
<gene>
    <name evidence="1" type="ORF">EDC23_0694</name>
</gene>
<proteinExistence type="predicted"/>
<dbReference type="RefSeq" id="WP_243830689.1">
    <property type="nucleotide sequence ID" value="NZ_SOQX01000001.1"/>
</dbReference>
<name>A0A4R8J278_9GAMM</name>
<sequence length="161" mass="18357">MPCTEAGLPVLRQLLARYDLEVVLIDAPTPLPGSFWGDPEAGLIGRQLFIRPHTPVQSALHEACHYICMDTRRRARLHTDAGGGYDEENAVCYLQILLADQLPGVGRQRMWQDMDRWGYSFRLGSARRWFEEDAGEACQWLLEQGLIDQHQHPTGRLRMGE</sequence>
<accession>A0A4R8J278</accession>
<dbReference type="AlphaFoldDB" id="A0A4R8J278"/>
<protein>
    <submittedName>
        <fullName evidence="1">Uncharacterized protein</fullName>
    </submittedName>
</protein>
<dbReference type="Proteomes" id="UP000294914">
    <property type="component" value="Unassembled WGS sequence"/>
</dbReference>
<organism evidence="1 2">
    <name type="scientific">Thiohalophilus thiocyanatoxydans</name>
    <dbReference type="NCBI Taxonomy" id="381308"/>
    <lineage>
        <taxon>Bacteria</taxon>
        <taxon>Pseudomonadati</taxon>
        <taxon>Pseudomonadota</taxon>
        <taxon>Gammaproteobacteria</taxon>
        <taxon>Thiohalomonadales</taxon>
        <taxon>Thiohalophilaceae</taxon>
        <taxon>Thiohalophilus</taxon>
    </lineage>
</organism>
<comment type="caution">
    <text evidence="1">The sequence shown here is derived from an EMBL/GenBank/DDBJ whole genome shotgun (WGS) entry which is preliminary data.</text>
</comment>
<evidence type="ECO:0000313" key="2">
    <source>
        <dbReference type="Proteomes" id="UP000294914"/>
    </source>
</evidence>
<keyword evidence="2" id="KW-1185">Reference proteome</keyword>
<dbReference type="EMBL" id="SOQX01000001">
    <property type="protein sequence ID" value="TDY04319.1"/>
    <property type="molecule type" value="Genomic_DNA"/>
</dbReference>